<feature type="transmembrane region" description="Helical" evidence="1">
    <location>
        <begin position="80"/>
        <end position="103"/>
    </location>
</feature>
<keyword evidence="1" id="KW-0812">Transmembrane</keyword>
<dbReference type="Proteomes" id="UP001281447">
    <property type="component" value="Unassembled WGS sequence"/>
</dbReference>
<organism evidence="2 3">
    <name type="scientific">Tigheibacillus halophilus</name>
    <dbReference type="NCBI Taxonomy" id="361280"/>
    <lineage>
        <taxon>Bacteria</taxon>
        <taxon>Bacillati</taxon>
        <taxon>Bacillota</taxon>
        <taxon>Bacilli</taxon>
        <taxon>Bacillales</taxon>
        <taxon>Bacillaceae</taxon>
        <taxon>Tigheibacillus</taxon>
    </lineage>
</organism>
<dbReference type="EMBL" id="JAWDIP010000003">
    <property type="protein sequence ID" value="MDY0395229.1"/>
    <property type="molecule type" value="Genomic_DNA"/>
</dbReference>
<feature type="transmembrane region" description="Helical" evidence="1">
    <location>
        <begin position="16"/>
        <end position="34"/>
    </location>
</feature>
<evidence type="ECO:0008006" key="4">
    <source>
        <dbReference type="Google" id="ProtNLM"/>
    </source>
</evidence>
<name>A0ABU5C9L2_9BACI</name>
<gene>
    <name evidence="2" type="ORF">RWE15_13380</name>
</gene>
<reference evidence="2 3" key="1">
    <citation type="submission" date="2023-10" db="EMBL/GenBank/DDBJ databases">
        <title>Virgibacillus halophilus 5B73C genome.</title>
        <authorList>
            <person name="Miliotis G."/>
            <person name="Sengupta P."/>
            <person name="Hameed A."/>
            <person name="Chuvochina M."/>
            <person name="Mcdonagh F."/>
            <person name="Simpson A.C."/>
            <person name="Singh N.K."/>
            <person name="Rekha P.D."/>
            <person name="Raman K."/>
            <person name="Hugenholtz P."/>
            <person name="Venkateswaran K."/>
        </authorList>
    </citation>
    <scope>NUCLEOTIDE SEQUENCE [LARGE SCALE GENOMIC DNA]</scope>
    <source>
        <strain evidence="2 3">5B73C</strain>
    </source>
</reference>
<keyword evidence="1" id="KW-0472">Membrane</keyword>
<keyword evidence="3" id="KW-1185">Reference proteome</keyword>
<keyword evidence="1" id="KW-1133">Transmembrane helix</keyword>
<evidence type="ECO:0000256" key="1">
    <source>
        <dbReference type="SAM" id="Phobius"/>
    </source>
</evidence>
<feature type="transmembrane region" description="Helical" evidence="1">
    <location>
        <begin position="46"/>
        <end position="68"/>
    </location>
</feature>
<protein>
    <recommendedName>
        <fullName evidence="4">Cytochrome C and Quinol oxidase polypeptide I</fullName>
    </recommendedName>
</protein>
<evidence type="ECO:0000313" key="2">
    <source>
        <dbReference type="EMBL" id="MDY0395229.1"/>
    </source>
</evidence>
<sequence length="109" mass="12374">MVHIWLVQGGYQFRSVHAHILVVGWLTLFAWSVYYKLYKPAYHWLAGLHVWTAIIGAVGLTAGMYFYYVKPFGVSGTFPTVFFIVGGTIMLISFVCFALITFLKQEAND</sequence>
<accession>A0ABU5C9L2</accession>
<evidence type="ECO:0000313" key="3">
    <source>
        <dbReference type="Proteomes" id="UP001281447"/>
    </source>
</evidence>
<comment type="caution">
    <text evidence="2">The sequence shown here is derived from an EMBL/GenBank/DDBJ whole genome shotgun (WGS) entry which is preliminary data.</text>
</comment>
<proteinExistence type="predicted"/>